<dbReference type="Proteomes" id="UP001146120">
    <property type="component" value="Unassembled WGS sequence"/>
</dbReference>
<evidence type="ECO:0008006" key="3">
    <source>
        <dbReference type="Google" id="ProtNLM"/>
    </source>
</evidence>
<reference evidence="1" key="2">
    <citation type="journal article" date="2023" name="Microbiol Resour">
        <title>Decontamination and Annotation of the Draft Genome Sequence of the Oomycete Lagenidium giganteum ARSEF 373.</title>
        <authorList>
            <person name="Morgan W.R."/>
            <person name="Tartar A."/>
        </authorList>
    </citation>
    <scope>NUCLEOTIDE SEQUENCE</scope>
    <source>
        <strain evidence="1">ARSEF 373</strain>
    </source>
</reference>
<organism evidence="1 2">
    <name type="scientific">Lagenidium giganteum</name>
    <dbReference type="NCBI Taxonomy" id="4803"/>
    <lineage>
        <taxon>Eukaryota</taxon>
        <taxon>Sar</taxon>
        <taxon>Stramenopiles</taxon>
        <taxon>Oomycota</taxon>
        <taxon>Peronosporomycetes</taxon>
        <taxon>Pythiales</taxon>
        <taxon>Pythiaceae</taxon>
    </lineage>
</organism>
<gene>
    <name evidence="1" type="ORF">N0F65_001936</name>
</gene>
<protein>
    <recommendedName>
        <fullName evidence="3">Ribosomal protein S3</fullName>
    </recommendedName>
</protein>
<dbReference type="AlphaFoldDB" id="A0AAV2YXN3"/>
<dbReference type="EMBL" id="DAKRPA010000117">
    <property type="protein sequence ID" value="DAZ98061.1"/>
    <property type="molecule type" value="Genomic_DNA"/>
</dbReference>
<name>A0AAV2YXN3_9STRA</name>
<reference evidence="1" key="1">
    <citation type="submission" date="2022-11" db="EMBL/GenBank/DDBJ databases">
        <authorList>
            <person name="Morgan W.R."/>
            <person name="Tartar A."/>
        </authorList>
    </citation>
    <scope>NUCLEOTIDE SEQUENCE</scope>
    <source>
        <strain evidence="1">ARSEF 373</strain>
    </source>
</reference>
<evidence type="ECO:0000313" key="2">
    <source>
        <dbReference type="Proteomes" id="UP001146120"/>
    </source>
</evidence>
<accession>A0AAV2YXN3</accession>
<proteinExistence type="predicted"/>
<keyword evidence="2" id="KW-1185">Reference proteome</keyword>
<sequence>MTIKIGFQRHLMTLNGYSRLPVWYSVSTVKQ</sequence>
<evidence type="ECO:0000313" key="1">
    <source>
        <dbReference type="EMBL" id="DAZ98061.1"/>
    </source>
</evidence>
<comment type="caution">
    <text evidence="1">The sequence shown here is derived from an EMBL/GenBank/DDBJ whole genome shotgun (WGS) entry which is preliminary data.</text>
</comment>